<protein>
    <submittedName>
        <fullName evidence="1">L-saccharopine oxidase</fullName>
    </submittedName>
</protein>
<organism evidence="1 2">
    <name type="scientific">[Candida] jaroonii</name>
    <dbReference type="NCBI Taxonomy" id="467808"/>
    <lineage>
        <taxon>Eukaryota</taxon>
        <taxon>Fungi</taxon>
        <taxon>Dikarya</taxon>
        <taxon>Ascomycota</taxon>
        <taxon>Saccharomycotina</taxon>
        <taxon>Pichiomycetes</taxon>
        <taxon>Debaryomycetaceae</taxon>
        <taxon>Yamadazyma</taxon>
    </lineage>
</organism>
<dbReference type="Proteomes" id="UP001152531">
    <property type="component" value="Unassembled WGS sequence"/>
</dbReference>
<evidence type="ECO:0000313" key="2">
    <source>
        <dbReference type="Proteomes" id="UP001152531"/>
    </source>
</evidence>
<sequence length="408" mass="46361">MCDQKIQIIGGGTFGLSTAYHLAKNGYTDITVIDREEVPSKFSAGYDLNKIIRPEYEDQFYTNLALDAISMWESDDFKPYYHKVGYVNCNSSKAPKKTLDVTDTFFNSLISNDKFPKGGVEKLTTEEDFKRVLPLDIDFKGWSGYYNRHAGYAHALKALQFVAKDCKRMGVKFVVDRIECMVYSSTKKCLGVMGESGEIYRADLTIMAMGAHISKVFPDLAVTPKAWSVGHLHLSEEEAAPLKDMPVFNCRDIGFCFEPDEDNNILKMCNSSAGWVNCEKTDISVPTESNDGVCEVDKEALDYQAKIFFPNVDKPVVDRKICWCCDRTNSDFVIDYHPDYTNLLLATADSGHGFKMLPIFGKWVLGRIQNNLSEEQSSRWKWFEDEKEIDDVSWRLGKVMNLSGEERF</sequence>
<gene>
    <name evidence="1" type="ORF">CLIB1444_14S02520</name>
</gene>
<dbReference type="EMBL" id="CALSDN010000014">
    <property type="protein sequence ID" value="CAH6723369.1"/>
    <property type="molecule type" value="Genomic_DNA"/>
</dbReference>
<reference evidence="1" key="1">
    <citation type="submission" date="2022-06" db="EMBL/GenBank/DDBJ databases">
        <authorList>
            <person name="Legras J.-L."/>
            <person name="Devillers H."/>
            <person name="Grondin C."/>
        </authorList>
    </citation>
    <scope>NUCLEOTIDE SEQUENCE</scope>
    <source>
        <strain evidence="1">CLIB 1444</strain>
    </source>
</reference>
<evidence type="ECO:0000313" key="1">
    <source>
        <dbReference type="EMBL" id="CAH6723369.1"/>
    </source>
</evidence>
<accession>A0ACA9YE65</accession>
<keyword evidence="2" id="KW-1185">Reference proteome</keyword>
<name>A0ACA9YE65_9ASCO</name>
<proteinExistence type="predicted"/>
<comment type="caution">
    <text evidence="1">The sequence shown here is derived from an EMBL/GenBank/DDBJ whole genome shotgun (WGS) entry which is preliminary data.</text>
</comment>